<feature type="compositionally biased region" description="Basic and acidic residues" evidence="1">
    <location>
        <begin position="319"/>
        <end position="330"/>
    </location>
</feature>
<organism evidence="3 4">
    <name type="scientific">Streptomyces hesseae</name>
    <dbReference type="NCBI Taxonomy" id="3075519"/>
    <lineage>
        <taxon>Bacteria</taxon>
        <taxon>Bacillati</taxon>
        <taxon>Actinomycetota</taxon>
        <taxon>Actinomycetes</taxon>
        <taxon>Kitasatosporales</taxon>
        <taxon>Streptomycetaceae</taxon>
        <taxon>Streptomyces</taxon>
    </lineage>
</organism>
<feature type="compositionally biased region" description="Basic and acidic residues" evidence="1">
    <location>
        <begin position="378"/>
        <end position="392"/>
    </location>
</feature>
<feature type="transmembrane region" description="Helical" evidence="2">
    <location>
        <begin position="31"/>
        <end position="55"/>
    </location>
</feature>
<feature type="region of interest" description="Disordered" evidence="1">
    <location>
        <begin position="178"/>
        <end position="217"/>
    </location>
</feature>
<evidence type="ECO:0000256" key="1">
    <source>
        <dbReference type="SAM" id="MobiDB-lite"/>
    </source>
</evidence>
<comment type="caution">
    <text evidence="3">The sequence shown here is derived from an EMBL/GenBank/DDBJ whole genome shotgun (WGS) entry which is preliminary data.</text>
</comment>
<feature type="transmembrane region" description="Helical" evidence="2">
    <location>
        <begin position="67"/>
        <end position="89"/>
    </location>
</feature>
<keyword evidence="2" id="KW-0472">Membrane</keyword>
<feature type="transmembrane region" description="Helical" evidence="2">
    <location>
        <begin position="101"/>
        <end position="120"/>
    </location>
</feature>
<evidence type="ECO:0008006" key="5">
    <source>
        <dbReference type="Google" id="ProtNLM"/>
    </source>
</evidence>
<keyword evidence="2" id="KW-1133">Transmembrane helix</keyword>
<evidence type="ECO:0000313" key="3">
    <source>
        <dbReference type="EMBL" id="MDT0449965.1"/>
    </source>
</evidence>
<feature type="compositionally biased region" description="Basic and acidic residues" evidence="1">
    <location>
        <begin position="340"/>
        <end position="354"/>
    </location>
</feature>
<feature type="region of interest" description="Disordered" evidence="1">
    <location>
        <begin position="270"/>
        <end position="296"/>
    </location>
</feature>
<proteinExistence type="predicted"/>
<protein>
    <recommendedName>
        <fullName evidence="5">DUF2637 domain-containing protein</fullName>
    </recommendedName>
</protein>
<keyword evidence="2" id="KW-0812">Transmembrane</keyword>
<keyword evidence="4" id="KW-1185">Reference proteome</keyword>
<feature type="transmembrane region" description="Helical" evidence="2">
    <location>
        <begin position="140"/>
        <end position="158"/>
    </location>
</feature>
<feature type="compositionally biased region" description="Basic and acidic residues" evidence="1">
    <location>
        <begin position="270"/>
        <end position="294"/>
    </location>
</feature>
<evidence type="ECO:0000256" key="2">
    <source>
        <dbReference type="SAM" id="Phobius"/>
    </source>
</evidence>
<gene>
    <name evidence="3" type="ORF">RM609_12920</name>
</gene>
<dbReference type="EMBL" id="JAVRFI010000006">
    <property type="protein sequence ID" value="MDT0449965.1"/>
    <property type="molecule type" value="Genomic_DNA"/>
</dbReference>
<name>A0ABU2SM49_9ACTN</name>
<feature type="region of interest" description="Disordered" evidence="1">
    <location>
        <begin position="316"/>
        <end position="392"/>
    </location>
</feature>
<dbReference type="RefSeq" id="WP_311610554.1">
    <property type="nucleotide sequence ID" value="NZ_JAVRFI010000006.1"/>
</dbReference>
<accession>A0ABU2SM49</accession>
<sequence length="464" mass="52935">MSVTTPVSEGLPLSQSEYEDTQKALAQLQHVGTLVTTALLALGSGGLAFTCVNVTVFASRHEVPSFIAWMLDPLGSLALLVVLYVDGVLTPQGYRPKGWPFLLRWFAGFSIWLMNCWQSLYPDGVFSWWPTAPDHAGLLLHSFVPFLVIFLAEAGAGYRKYLAERTAELKTVIHGYEERQRHDQRQREQEALAERRRAEERAQQDTEREAREAAEAARIVAQREADRQAREVEIKAEREAREHDARMVREASEARIREAREEERLRREREEIEARRRREEEEREAWRERERAENEAAIIRARGEAEQARILAEAQVRSAEGEAREKRDQQENEAAAKAARAREQTSRRDGESSKTARRRTSGNERRQASRSGGAASQGEERIPRDVRAAQREEGIREAARAVIADRKITAKALGDQFGRAETWGGDCIREARKRLAENADFRAEIEEAELETMFQVEAAREHAR</sequence>
<reference evidence="3" key="1">
    <citation type="submission" date="2024-05" db="EMBL/GenBank/DDBJ databases">
        <title>30 novel species of actinomycetes from the DSMZ collection.</title>
        <authorList>
            <person name="Nouioui I."/>
        </authorList>
    </citation>
    <scope>NUCLEOTIDE SEQUENCE</scope>
    <source>
        <strain evidence="3">DSM 40473</strain>
    </source>
</reference>
<evidence type="ECO:0000313" key="4">
    <source>
        <dbReference type="Proteomes" id="UP001180531"/>
    </source>
</evidence>
<dbReference type="Proteomes" id="UP001180531">
    <property type="component" value="Unassembled WGS sequence"/>
</dbReference>